<reference evidence="3 4" key="1">
    <citation type="journal article" date="2016" name="Nat. Commun.">
        <title>Thousands of microbial genomes shed light on interconnected biogeochemical processes in an aquifer system.</title>
        <authorList>
            <person name="Anantharaman K."/>
            <person name="Brown C.T."/>
            <person name="Hug L.A."/>
            <person name="Sharon I."/>
            <person name="Castelle C.J."/>
            <person name="Probst A.J."/>
            <person name="Thomas B.C."/>
            <person name="Singh A."/>
            <person name="Wilkins M.J."/>
            <person name="Karaoz U."/>
            <person name="Brodie E.L."/>
            <person name="Williams K.H."/>
            <person name="Hubbard S.S."/>
            <person name="Banfield J.F."/>
        </authorList>
    </citation>
    <scope>NUCLEOTIDE SEQUENCE [LARGE SCALE GENOMIC DNA]</scope>
</reference>
<evidence type="ECO:0000313" key="3">
    <source>
        <dbReference type="EMBL" id="OGY30114.1"/>
    </source>
</evidence>
<protein>
    <recommendedName>
        <fullName evidence="2">DUF5666 domain-containing protein</fullName>
    </recommendedName>
</protein>
<dbReference type="AlphaFoldDB" id="A0A1G1WR12"/>
<gene>
    <name evidence="3" type="ORF">A3F35_03335</name>
</gene>
<evidence type="ECO:0000256" key="1">
    <source>
        <dbReference type="SAM" id="SignalP"/>
    </source>
</evidence>
<dbReference type="Proteomes" id="UP000178068">
    <property type="component" value="Unassembled WGS sequence"/>
</dbReference>
<comment type="caution">
    <text evidence="3">The sequence shown here is derived from an EMBL/GenBank/DDBJ whole genome shotgun (WGS) entry which is preliminary data.</text>
</comment>
<evidence type="ECO:0000259" key="2">
    <source>
        <dbReference type="Pfam" id="PF18914"/>
    </source>
</evidence>
<proteinExistence type="predicted"/>
<name>A0A1G1WR12_9BACT</name>
<organism evidence="3 4">
    <name type="scientific">Candidatus Woykebacteria bacterium RIFCSPHIGHO2_12_FULL_45_10</name>
    <dbReference type="NCBI Taxonomy" id="1802603"/>
    <lineage>
        <taxon>Bacteria</taxon>
        <taxon>Candidatus Woykeibacteriota</taxon>
    </lineage>
</organism>
<keyword evidence="1" id="KW-0732">Signal</keyword>
<feature type="chain" id="PRO_5009581233" description="DUF5666 domain-containing protein" evidence="1">
    <location>
        <begin position="29"/>
        <end position="244"/>
    </location>
</feature>
<feature type="signal peptide" evidence="1">
    <location>
        <begin position="1"/>
        <end position="28"/>
    </location>
</feature>
<evidence type="ECO:0000313" key="4">
    <source>
        <dbReference type="Proteomes" id="UP000178068"/>
    </source>
</evidence>
<dbReference type="Pfam" id="PF18914">
    <property type="entry name" value="DUF5666"/>
    <property type="match status" value="1"/>
</dbReference>
<accession>A0A1G1WR12</accession>
<dbReference type="STRING" id="1802603.A3F35_03335"/>
<dbReference type="InterPro" id="IPR043724">
    <property type="entry name" value="DUF5666"/>
</dbReference>
<sequence length="244" mass="25378">MTKRKRIIDVIVVASLAIFAVAMGLAYAQNANGQNNTDQTKTNERLKNIEEKLATGSEKPKPAAKVQKGRHIVGNLVSAVGSTLLLSTNYDLKTILTDSSTKFVALNPKGAIKLADLKVGDRLAIYGIDGSDEAGTAALVARLPAKGASRHAVFGKIKAINGTALTIGHISLEDRIVATVATNSETVIKSKNDTLTFSLLKVGDAVAISGIVDDKGAITAKLIHIIPGLGLTQTSPTATSSATP</sequence>
<dbReference type="EMBL" id="MHCZ01000014">
    <property type="protein sequence ID" value="OGY30114.1"/>
    <property type="molecule type" value="Genomic_DNA"/>
</dbReference>
<feature type="domain" description="DUF5666" evidence="2">
    <location>
        <begin position="155"/>
        <end position="223"/>
    </location>
</feature>